<keyword evidence="7" id="KW-0255">Endonuclease</keyword>
<keyword evidence="4 7" id="KW-0540">Nuclease</keyword>
<name>A0A939QLV3_9MICO</name>
<dbReference type="InterPro" id="IPR041796">
    <property type="entry name" value="Mre11_N"/>
</dbReference>
<keyword evidence="6 7" id="KW-0269">Exonuclease</keyword>
<dbReference type="EMBL" id="JAGFBF010000005">
    <property type="protein sequence ID" value="MBO2990291.1"/>
    <property type="molecule type" value="Genomic_DNA"/>
</dbReference>
<comment type="similarity">
    <text evidence="1 7">Belongs to the SbcD family.</text>
</comment>
<feature type="domain" description="Calcineurin-like phosphoesterase" evidence="8">
    <location>
        <begin position="1"/>
        <end position="96"/>
    </location>
</feature>
<dbReference type="GO" id="GO:0008408">
    <property type="term" value="F:3'-5' exonuclease activity"/>
    <property type="evidence" value="ECO:0007669"/>
    <property type="project" value="InterPro"/>
</dbReference>
<keyword evidence="5 7" id="KW-0378">Hydrolase</keyword>
<dbReference type="InterPro" id="IPR050535">
    <property type="entry name" value="DNA_Repair-Maintenance_Comp"/>
</dbReference>
<sequence>MRILHTSDWHLGRSFHGASTVPQLREVLLAIPGIVRQRAIDTVVVAGDVFDHAAPAAELYELLAEVIRGIREAGAVVVITSGNHDSAARLGFQSEWAAMGGVHVITRADAFRTPLTLRDDAGDVDFYGIPYLEPMLQRELFPGERFRAHGELLTRVLGEVDELRAGRARRSVVVSHCFAVSGGGRADALGADELGADLVWDLTAGGLDLVPAGIFAGADYAALGHLHGRGSPLPNVRYSGAPLHFSFSEAAKPRGGWIVDLDADGLSEVEWCPFPVPRPLVRLRGTIDALLDDTAFREHERSWVEAVVTDRVRPIDAMRRLRERFPHCAHIEFDPEGGTGPEKRSYASRVSRRSDVDVVDEFLRHVRSGDALDDGEWALVREAIAEAGIADVSRRERRSG</sequence>
<dbReference type="Proteomes" id="UP000668403">
    <property type="component" value="Unassembled WGS sequence"/>
</dbReference>
<dbReference type="RefSeq" id="WP_208239171.1">
    <property type="nucleotide sequence ID" value="NZ_BAAAQU010000002.1"/>
</dbReference>
<evidence type="ECO:0000313" key="10">
    <source>
        <dbReference type="EMBL" id="MBO2990291.1"/>
    </source>
</evidence>
<dbReference type="InterPro" id="IPR004843">
    <property type="entry name" value="Calcineurin-like_PHP"/>
</dbReference>
<evidence type="ECO:0000256" key="4">
    <source>
        <dbReference type="ARBA" id="ARBA00022722"/>
    </source>
</evidence>
<proteinExistence type="inferred from homology"/>
<evidence type="ECO:0000256" key="5">
    <source>
        <dbReference type="ARBA" id="ARBA00022801"/>
    </source>
</evidence>
<reference evidence="10" key="1">
    <citation type="submission" date="2021-03" db="EMBL/GenBank/DDBJ databases">
        <title>Leucobacter chromiisoli sp. nov., isolated from chromium-containing soil of chemical plant.</title>
        <authorList>
            <person name="Xu Z."/>
        </authorList>
    </citation>
    <scope>NUCLEOTIDE SEQUENCE</scope>
    <source>
        <strain evidence="10">K 70/01</strain>
    </source>
</reference>
<keyword evidence="11" id="KW-1185">Reference proteome</keyword>
<dbReference type="Pfam" id="PF00149">
    <property type="entry name" value="Metallophos"/>
    <property type="match status" value="1"/>
</dbReference>
<gene>
    <name evidence="7" type="primary">sbcD</name>
    <name evidence="10" type="ORF">J4H85_09840</name>
</gene>
<dbReference type="CDD" id="cd00840">
    <property type="entry name" value="MPP_Mre11_N"/>
    <property type="match status" value="1"/>
</dbReference>
<dbReference type="SUPFAM" id="SSF56300">
    <property type="entry name" value="Metallo-dependent phosphatases"/>
    <property type="match status" value="1"/>
</dbReference>
<evidence type="ECO:0000313" key="11">
    <source>
        <dbReference type="Proteomes" id="UP000668403"/>
    </source>
</evidence>
<evidence type="ECO:0000259" key="8">
    <source>
        <dbReference type="Pfam" id="PF00149"/>
    </source>
</evidence>
<dbReference type="GO" id="GO:0006260">
    <property type="term" value="P:DNA replication"/>
    <property type="evidence" value="ECO:0007669"/>
    <property type="project" value="UniProtKB-KW"/>
</dbReference>
<evidence type="ECO:0000256" key="1">
    <source>
        <dbReference type="ARBA" id="ARBA00010555"/>
    </source>
</evidence>
<dbReference type="GO" id="GO:0006310">
    <property type="term" value="P:DNA recombination"/>
    <property type="evidence" value="ECO:0007669"/>
    <property type="project" value="UniProtKB-KW"/>
</dbReference>
<dbReference type="InterPro" id="IPR026843">
    <property type="entry name" value="SbcD_C"/>
</dbReference>
<comment type="caution">
    <text evidence="10">The sequence shown here is derived from an EMBL/GenBank/DDBJ whole genome shotgun (WGS) entry which is preliminary data.</text>
</comment>
<dbReference type="PANTHER" id="PTHR30337:SF0">
    <property type="entry name" value="NUCLEASE SBCCD SUBUNIT D"/>
    <property type="match status" value="1"/>
</dbReference>
<evidence type="ECO:0000256" key="6">
    <source>
        <dbReference type="ARBA" id="ARBA00022839"/>
    </source>
</evidence>
<dbReference type="Pfam" id="PF12320">
    <property type="entry name" value="SbcD_C"/>
    <property type="match status" value="1"/>
</dbReference>
<evidence type="ECO:0000256" key="7">
    <source>
        <dbReference type="RuleBase" id="RU363069"/>
    </source>
</evidence>
<evidence type="ECO:0000259" key="9">
    <source>
        <dbReference type="Pfam" id="PF12320"/>
    </source>
</evidence>
<feature type="domain" description="Nuclease SbcCD subunit D C-terminal" evidence="9">
    <location>
        <begin position="277"/>
        <end position="365"/>
    </location>
</feature>
<dbReference type="InterPro" id="IPR004593">
    <property type="entry name" value="SbcD"/>
</dbReference>
<dbReference type="PANTHER" id="PTHR30337">
    <property type="entry name" value="COMPONENT OF ATP-DEPENDENT DSDNA EXONUCLEASE"/>
    <property type="match status" value="1"/>
</dbReference>
<dbReference type="NCBIfam" id="TIGR00619">
    <property type="entry name" value="sbcd"/>
    <property type="match status" value="1"/>
</dbReference>
<protein>
    <recommendedName>
        <fullName evidence="3 7">Nuclease SbcCD subunit D</fullName>
    </recommendedName>
</protein>
<dbReference type="GO" id="GO:0004519">
    <property type="term" value="F:endonuclease activity"/>
    <property type="evidence" value="ECO:0007669"/>
    <property type="project" value="UniProtKB-KW"/>
</dbReference>
<evidence type="ECO:0000256" key="2">
    <source>
        <dbReference type="ARBA" id="ARBA00011322"/>
    </source>
</evidence>
<accession>A0A939QLV3</accession>
<organism evidence="10 11">
    <name type="scientific">Leucobacter tardus</name>
    <dbReference type="NCBI Taxonomy" id="501483"/>
    <lineage>
        <taxon>Bacteria</taxon>
        <taxon>Bacillati</taxon>
        <taxon>Actinomycetota</taxon>
        <taxon>Actinomycetes</taxon>
        <taxon>Micrococcales</taxon>
        <taxon>Microbacteriaceae</taxon>
        <taxon>Leucobacter</taxon>
    </lineage>
</organism>
<keyword evidence="7" id="KW-0233">DNA recombination</keyword>
<dbReference type="Gene3D" id="3.60.21.10">
    <property type="match status" value="1"/>
</dbReference>
<comment type="function">
    <text evidence="7">SbcCD cleaves DNA hairpin structures. These structures can inhibit DNA replication and are intermediates in certain DNA recombination reactions. The complex acts as a 3'-&gt;5' double strand exonuclease that can open hairpins. It also has a 5' single-strand endonuclease activity.</text>
</comment>
<dbReference type="AlphaFoldDB" id="A0A939QLV3"/>
<dbReference type="InterPro" id="IPR029052">
    <property type="entry name" value="Metallo-depent_PP-like"/>
</dbReference>
<comment type="subunit">
    <text evidence="2 7">Heterodimer of SbcC and SbcD.</text>
</comment>
<keyword evidence="7" id="KW-0235">DNA replication</keyword>
<evidence type="ECO:0000256" key="3">
    <source>
        <dbReference type="ARBA" id="ARBA00013365"/>
    </source>
</evidence>